<dbReference type="OrthoDB" id="9798438at2"/>
<proteinExistence type="predicted"/>
<dbReference type="RefSeq" id="WP_114003489.1">
    <property type="nucleotide sequence ID" value="NZ_QGDC01000001.1"/>
</dbReference>
<sequence>MSRRKKLRILIIVVSIIFIGAYARHRYLDDKYTVSGRIQSKAASEISGIAGSLSNEGVYYVHNDSGDTSRFFAVKSNGHVLSTIYYNWSMIKAISAHDCEDIATGPGPVKGKNYIYIADIGDNNSSKNFVSIYRVADGTQLIKKKTTHTTAVALNLKYPDGPKDAETLMIDPVDRLFYIVTKRRDSVTVYTAPLAYKADDTVTLTKRCKLFIPGIKPFKWVTAGDISKDGQQVLLKNYERVYYWLRKNNEPIWQTMQTKPRKLSYLQEKLGEAIGFTNDGSGYYTTSEGVFSYLYYYHSPSQFGF</sequence>
<protein>
    <recommendedName>
        <fullName evidence="3">PE-PGRS family protein</fullName>
    </recommendedName>
</protein>
<organism evidence="1 2">
    <name type="scientific">Mucilaginibacter hurinus</name>
    <dbReference type="NCBI Taxonomy" id="2201324"/>
    <lineage>
        <taxon>Bacteria</taxon>
        <taxon>Pseudomonadati</taxon>
        <taxon>Bacteroidota</taxon>
        <taxon>Sphingobacteriia</taxon>
        <taxon>Sphingobacteriales</taxon>
        <taxon>Sphingobacteriaceae</taxon>
        <taxon>Mucilaginibacter</taxon>
    </lineage>
</organism>
<evidence type="ECO:0000313" key="1">
    <source>
        <dbReference type="EMBL" id="RCH56592.1"/>
    </source>
</evidence>
<reference evidence="1 2" key="1">
    <citation type="submission" date="2018-05" db="EMBL/GenBank/DDBJ databases">
        <title>Mucilaginibacter hurinus sp. nov., isolated from briquette warehouse soil.</title>
        <authorList>
            <person name="Choi L."/>
        </authorList>
    </citation>
    <scope>NUCLEOTIDE SEQUENCE [LARGE SCALE GENOMIC DNA]</scope>
    <source>
        <strain evidence="1 2">ZR32</strain>
    </source>
</reference>
<evidence type="ECO:0000313" key="2">
    <source>
        <dbReference type="Proteomes" id="UP000253209"/>
    </source>
</evidence>
<dbReference type="InterPro" id="IPR011044">
    <property type="entry name" value="Quino_amine_DH_bsu"/>
</dbReference>
<accession>A0A367GT39</accession>
<gene>
    <name evidence="1" type="ORF">DJ568_01665</name>
</gene>
<keyword evidence="2" id="KW-1185">Reference proteome</keyword>
<name>A0A367GT39_9SPHI</name>
<dbReference type="AlphaFoldDB" id="A0A367GT39"/>
<comment type="caution">
    <text evidence="1">The sequence shown here is derived from an EMBL/GenBank/DDBJ whole genome shotgun (WGS) entry which is preliminary data.</text>
</comment>
<dbReference type="Proteomes" id="UP000253209">
    <property type="component" value="Unassembled WGS sequence"/>
</dbReference>
<dbReference type="EMBL" id="QGDC01000001">
    <property type="protein sequence ID" value="RCH56592.1"/>
    <property type="molecule type" value="Genomic_DNA"/>
</dbReference>
<evidence type="ECO:0008006" key="3">
    <source>
        <dbReference type="Google" id="ProtNLM"/>
    </source>
</evidence>
<dbReference type="SUPFAM" id="SSF50969">
    <property type="entry name" value="YVTN repeat-like/Quinoprotein amine dehydrogenase"/>
    <property type="match status" value="1"/>
</dbReference>